<feature type="region of interest" description="Disordered" evidence="1">
    <location>
        <begin position="65"/>
        <end position="142"/>
    </location>
</feature>
<feature type="region of interest" description="Disordered" evidence="1">
    <location>
        <begin position="223"/>
        <end position="246"/>
    </location>
</feature>
<organism evidence="2 3">
    <name type="scientific">Linnemannia elongata AG-77</name>
    <dbReference type="NCBI Taxonomy" id="1314771"/>
    <lineage>
        <taxon>Eukaryota</taxon>
        <taxon>Fungi</taxon>
        <taxon>Fungi incertae sedis</taxon>
        <taxon>Mucoromycota</taxon>
        <taxon>Mortierellomycotina</taxon>
        <taxon>Mortierellomycetes</taxon>
        <taxon>Mortierellales</taxon>
        <taxon>Mortierellaceae</taxon>
        <taxon>Linnemannia</taxon>
    </lineage>
</organism>
<accession>A0A197K5A5</accession>
<reference evidence="2 3" key="1">
    <citation type="submission" date="2016-05" db="EMBL/GenBank/DDBJ databases">
        <title>Genome sequencing reveals origins of a unique bacterial endosymbiosis in the earliest lineages of terrestrial Fungi.</title>
        <authorList>
            <consortium name="DOE Joint Genome Institute"/>
            <person name="Uehling J."/>
            <person name="Gryganskyi A."/>
            <person name="Hameed K."/>
            <person name="Tschaplinski T."/>
            <person name="Misztal P."/>
            <person name="Wu S."/>
            <person name="Desiro A."/>
            <person name="Vande Pol N."/>
            <person name="Du Z.-Y."/>
            <person name="Zienkiewicz A."/>
            <person name="Zienkiewicz K."/>
            <person name="Morin E."/>
            <person name="Tisserant E."/>
            <person name="Splivallo R."/>
            <person name="Hainaut M."/>
            <person name="Henrissat B."/>
            <person name="Ohm R."/>
            <person name="Kuo A."/>
            <person name="Yan J."/>
            <person name="Lipzen A."/>
            <person name="Nolan M."/>
            <person name="Labutti K."/>
            <person name="Barry K."/>
            <person name="Goldstein A."/>
            <person name="Labbe J."/>
            <person name="Schadt C."/>
            <person name="Tuskan G."/>
            <person name="Grigoriev I."/>
            <person name="Martin F."/>
            <person name="Vilgalys R."/>
            <person name="Bonito G."/>
        </authorList>
    </citation>
    <scope>NUCLEOTIDE SEQUENCE [LARGE SCALE GENOMIC DNA]</scope>
    <source>
        <strain evidence="2 3">AG-77</strain>
    </source>
</reference>
<keyword evidence="3" id="KW-1185">Reference proteome</keyword>
<dbReference type="Proteomes" id="UP000078512">
    <property type="component" value="Unassembled WGS sequence"/>
</dbReference>
<feature type="compositionally biased region" description="Polar residues" evidence="1">
    <location>
        <begin position="114"/>
        <end position="132"/>
    </location>
</feature>
<dbReference type="EMBL" id="KV442027">
    <property type="protein sequence ID" value="OAQ31876.1"/>
    <property type="molecule type" value="Genomic_DNA"/>
</dbReference>
<dbReference type="AlphaFoldDB" id="A0A197K5A5"/>
<evidence type="ECO:0000256" key="1">
    <source>
        <dbReference type="SAM" id="MobiDB-lite"/>
    </source>
</evidence>
<evidence type="ECO:0000313" key="2">
    <source>
        <dbReference type="EMBL" id="OAQ31876.1"/>
    </source>
</evidence>
<gene>
    <name evidence="2" type="ORF">K457DRAFT_337311</name>
</gene>
<name>A0A197K5A5_9FUNG</name>
<feature type="region of interest" description="Disordered" evidence="1">
    <location>
        <begin position="1"/>
        <end position="26"/>
    </location>
</feature>
<evidence type="ECO:0000313" key="3">
    <source>
        <dbReference type="Proteomes" id="UP000078512"/>
    </source>
</evidence>
<feature type="region of interest" description="Disordered" evidence="1">
    <location>
        <begin position="282"/>
        <end position="350"/>
    </location>
</feature>
<dbReference type="OrthoDB" id="10071681at2759"/>
<proteinExistence type="predicted"/>
<sequence length="377" mass="41213">MAPESGRRTPRRRRSRSSNQHLRTTPIKALADANEARVNRLIMEANKRGRVGRDKHSPMGILRQLSRIPGFNPAPKPSPDREPIPGSANWRKLTPKSTRTKHIDMSGSIDNPFKSLSINKDTEPTSRSTDPTPRSVDRAGMSTAKRRALDRFMDDNPFLTSEDYNRMWDEEVDTARNQLIQSRESFGLTFSGGDGELLLGDDDTRDLSLAAQDLTDQFFAQTQRERSQGAMDIGDITGHSEKGFDDPEALESVKSQIHGGSNQLRGAQGSVDASGAVASARISGLLRPTDPSGALEGELRRSGYDAEDPSGRKQGRFMGSDDVQVSGTGRRGQDRDMDADMNDGWEDIPDDELTQDFLSQLESQASAATGPASGVVG</sequence>
<protein>
    <submittedName>
        <fullName evidence="2">Uncharacterized protein</fullName>
    </submittedName>
</protein>
<feature type="compositionally biased region" description="Acidic residues" evidence="1">
    <location>
        <begin position="339"/>
        <end position="350"/>
    </location>
</feature>